<feature type="transmembrane region" description="Helical" evidence="8">
    <location>
        <begin position="346"/>
        <end position="366"/>
    </location>
</feature>
<gene>
    <name evidence="11" type="ORF">EDD18DRAFT_1257630</name>
</gene>
<feature type="transmembrane region" description="Helical" evidence="8">
    <location>
        <begin position="280"/>
        <end position="305"/>
    </location>
</feature>
<feature type="domain" description="Major facilitator superfamily (MFS) profile" evidence="10">
    <location>
        <begin position="1"/>
        <end position="369"/>
    </location>
</feature>
<evidence type="ECO:0000256" key="8">
    <source>
        <dbReference type="SAM" id="Phobius"/>
    </source>
</evidence>
<feature type="transmembrane region" description="Helical" evidence="8">
    <location>
        <begin position="58"/>
        <end position="79"/>
    </location>
</feature>
<comment type="similarity">
    <text evidence="2">Belongs to the major facilitator superfamily. Sugar transporter (TC 2.A.1.1) family.</text>
</comment>
<evidence type="ECO:0000313" key="11">
    <source>
        <dbReference type="EMBL" id="KAK0492656.1"/>
    </source>
</evidence>
<keyword evidence="6 8" id="KW-0472">Membrane</keyword>
<feature type="signal peptide" evidence="9">
    <location>
        <begin position="1"/>
        <end position="18"/>
    </location>
</feature>
<evidence type="ECO:0000256" key="9">
    <source>
        <dbReference type="SAM" id="SignalP"/>
    </source>
</evidence>
<evidence type="ECO:0000256" key="6">
    <source>
        <dbReference type="ARBA" id="ARBA00023136"/>
    </source>
</evidence>
<evidence type="ECO:0000256" key="7">
    <source>
        <dbReference type="ARBA" id="ARBA00049119"/>
    </source>
</evidence>
<feature type="transmembrane region" description="Helical" evidence="8">
    <location>
        <begin position="179"/>
        <end position="200"/>
    </location>
</feature>
<dbReference type="Proteomes" id="UP001175228">
    <property type="component" value="Unassembled WGS sequence"/>
</dbReference>
<feature type="transmembrane region" description="Helical" evidence="8">
    <location>
        <begin position="91"/>
        <end position="110"/>
    </location>
</feature>
<dbReference type="InterPro" id="IPR003663">
    <property type="entry name" value="Sugar/inositol_transpt"/>
</dbReference>
<dbReference type="AlphaFoldDB" id="A0AA39TK98"/>
<comment type="catalytic activity">
    <reaction evidence="7">
        <text>myo-inositol(out) + H(+)(out) = myo-inositol(in) + H(+)(in)</text>
        <dbReference type="Rhea" id="RHEA:60364"/>
        <dbReference type="ChEBI" id="CHEBI:15378"/>
        <dbReference type="ChEBI" id="CHEBI:17268"/>
    </reaction>
</comment>
<comment type="caution">
    <text evidence="11">The sequence shown here is derived from an EMBL/GenBank/DDBJ whole genome shotgun (WGS) entry which is preliminary data.</text>
</comment>
<dbReference type="PANTHER" id="PTHR48022">
    <property type="entry name" value="PLASTIDIC GLUCOSE TRANSPORTER 4"/>
    <property type="match status" value="1"/>
</dbReference>
<dbReference type="EMBL" id="JAUEPU010000028">
    <property type="protein sequence ID" value="KAK0492656.1"/>
    <property type="molecule type" value="Genomic_DNA"/>
</dbReference>
<keyword evidence="12" id="KW-1185">Reference proteome</keyword>
<feature type="transmembrane region" description="Helical" evidence="8">
    <location>
        <begin position="246"/>
        <end position="268"/>
    </location>
</feature>
<evidence type="ECO:0000313" key="12">
    <source>
        <dbReference type="Proteomes" id="UP001175228"/>
    </source>
</evidence>
<dbReference type="SUPFAM" id="SSF103473">
    <property type="entry name" value="MFS general substrate transporter"/>
    <property type="match status" value="1"/>
</dbReference>
<feature type="transmembrane region" description="Helical" evidence="8">
    <location>
        <begin position="28"/>
        <end position="46"/>
    </location>
</feature>
<dbReference type="PANTHER" id="PTHR48022:SF79">
    <property type="entry name" value="LACTOSE PERMEASE, PUTATIVE (AFU_ORTHOLOGUE AFUA_6G01860)-RELATED"/>
    <property type="match status" value="1"/>
</dbReference>
<evidence type="ECO:0000259" key="10">
    <source>
        <dbReference type="PROSITE" id="PS50850"/>
    </source>
</evidence>
<name>A0AA39TK98_9AGAR</name>
<keyword evidence="5 8" id="KW-1133">Transmembrane helix</keyword>
<evidence type="ECO:0000256" key="5">
    <source>
        <dbReference type="ARBA" id="ARBA00022989"/>
    </source>
</evidence>
<keyword evidence="9" id="KW-0732">Signal</keyword>
<evidence type="ECO:0000256" key="1">
    <source>
        <dbReference type="ARBA" id="ARBA00004141"/>
    </source>
</evidence>
<dbReference type="GO" id="GO:0005351">
    <property type="term" value="F:carbohydrate:proton symporter activity"/>
    <property type="evidence" value="ECO:0007669"/>
    <property type="project" value="TreeGrafter"/>
</dbReference>
<dbReference type="InterPro" id="IPR005828">
    <property type="entry name" value="MFS_sugar_transport-like"/>
</dbReference>
<reference evidence="11" key="1">
    <citation type="submission" date="2023-06" db="EMBL/GenBank/DDBJ databases">
        <authorList>
            <consortium name="Lawrence Berkeley National Laboratory"/>
            <person name="Ahrendt S."/>
            <person name="Sahu N."/>
            <person name="Indic B."/>
            <person name="Wong-Bajracharya J."/>
            <person name="Merenyi Z."/>
            <person name="Ke H.-M."/>
            <person name="Monk M."/>
            <person name="Kocsube S."/>
            <person name="Drula E."/>
            <person name="Lipzen A."/>
            <person name="Balint B."/>
            <person name="Henrissat B."/>
            <person name="Andreopoulos B."/>
            <person name="Martin F.M."/>
            <person name="Harder C.B."/>
            <person name="Rigling D."/>
            <person name="Ford K.L."/>
            <person name="Foster G.D."/>
            <person name="Pangilinan J."/>
            <person name="Papanicolaou A."/>
            <person name="Barry K."/>
            <person name="LaButti K."/>
            <person name="Viragh M."/>
            <person name="Koriabine M."/>
            <person name="Yan M."/>
            <person name="Riley R."/>
            <person name="Champramary S."/>
            <person name="Plett K.L."/>
            <person name="Tsai I.J."/>
            <person name="Slot J."/>
            <person name="Sipos G."/>
            <person name="Plett J."/>
            <person name="Nagy L.G."/>
            <person name="Grigoriev I.V."/>
        </authorList>
    </citation>
    <scope>NUCLEOTIDE SEQUENCE</scope>
    <source>
        <strain evidence="11">HWK02</strain>
    </source>
</reference>
<dbReference type="PRINTS" id="PR00171">
    <property type="entry name" value="SUGRTRNSPORT"/>
</dbReference>
<dbReference type="Pfam" id="PF00083">
    <property type="entry name" value="Sugar_tr"/>
    <property type="match status" value="1"/>
</dbReference>
<dbReference type="InterPro" id="IPR036259">
    <property type="entry name" value="MFS_trans_sf"/>
</dbReference>
<keyword evidence="4 8" id="KW-0812">Transmembrane</keyword>
<feature type="transmembrane region" description="Helical" evidence="8">
    <location>
        <begin position="220"/>
        <end position="237"/>
    </location>
</feature>
<feature type="chain" id="PRO_5041285619" evidence="9">
    <location>
        <begin position="19"/>
        <end position="407"/>
    </location>
</feature>
<feature type="transmembrane region" description="Helical" evidence="8">
    <location>
        <begin position="317"/>
        <end position="334"/>
    </location>
</feature>
<dbReference type="FunFam" id="1.20.1250.20:FF:000134">
    <property type="entry name" value="MFS sugar transporter protein"/>
    <property type="match status" value="1"/>
</dbReference>
<dbReference type="Gene3D" id="1.20.1250.20">
    <property type="entry name" value="MFS general substrate transporter like domains"/>
    <property type="match status" value="1"/>
</dbReference>
<dbReference type="InterPro" id="IPR050360">
    <property type="entry name" value="MFS_Sugar_Transporters"/>
</dbReference>
<dbReference type="InterPro" id="IPR020846">
    <property type="entry name" value="MFS_dom"/>
</dbReference>
<organism evidence="11 12">
    <name type="scientific">Armillaria luteobubalina</name>
    <dbReference type="NCBI Taxonomy" id="153913"/>
    <lineage>
        <taxon>Eukaryota</taxon>
        <taxon>Fungi</taxon>
        <taxon>Dikarya</taxon>
        <taxon>Basidiomycota</taxon>
        <taxon>Agaricomycotina</taxon>
        <taxon>Agaricomycetes</taxon>
        <taxon>Agaricomycetidae</taxon>
        <taxon>Agaricales</taxon>
        <taxon>Marasmiineae</taxon>
        <taxon>Physalacriaceae</taxon>
        <taxon>Armillaria</taxon>
    </lineage>
</organism>
<sequence>MFTGACFILIGAAIIASAQNASAFLGGRFILGFGISISTTAAPTWVTELAPSQWRGRLGGLYNSCFFIGSIPATGAMVGTQKMNSTLAWRLPLVLQIFPPIIVMCCCWLCPESPRWYVQKGRLDNAREVLVSYHSNDGKTNPVIELQLKEFQDAIEVKKREPFWDYSGLFKDKNSRWRMLCLVLMVNGQLAGNGLITYFLPTLMSNAGVKSKHRQLVYNFANSILSAFGAFSGAALTDRIGRRRRLYIGAFALAVLLGMVAALSSVYGKADNTNTAGANASIAMVFLFGIVYSFTYTPLQALYCAEVLRQDIRAKGMGVHILISNIAGFINTFGNSVGLGRLGWKYYFVFVGWDLVASILWFLFCVETRGRTLEELDDVFNSAWPAMASARKIKFVIKTSSQVDVLE</sequence>
<comment type="subcellular location">
    <subcellularLocation>
        <location evidence="1">Membrane</location>
        <topology evidence="1">Multi-pass membrane protein</topology>
    </subcellularLocation>
</comment>
<proteinExistence type="inferred from homology"/>
<protein>
    <submittedName>
        <fullName evidence="11">General substrate transporter</fullName>
    </submittedName>
</protein>
<evidence type="ECO:0000256" key="3">
    <source>
        <dbReference type="ARBA" id="ARBA00022448"/>
    </source>
</evidence>
<dbReference type="GO" id="GO:0016020">
    <property type="term" value="C:membrane"/>
    <property type="evidence" value="ECO:0007669"/>
    <property type="project" value="UniProtKB-SubCell"/>
</dbReference>
<accession>A0AA39TK98</accession>
<evidence type="ECO:0000256" key="2">
    <source>
        <dbReference type="ARBA" id="ARBA00010992"/>
    </source>
</evidence>
<evidence type="ECO:0000256" key="4">
    <source>
        <dbReference type="ARBA" id="ARBA00022692"/>
    </source>
</evidence>
<dbReference type="PROSITE" id="PS50850">
    <property type="entry name" value="MFS"/>
    <property type="match status" value="1"/>
</dbReference>
<keyword evidence="3" id="KW-0813">Transport</keyword>